<proteinExistence type="predicted"/>
<organism evidence="1 2">
    <name type="scientific">Brassica cretica</name>
    <name type="common">Mustard</name>
    <dbReference type="NCBI Taxonomy" id="69181"/>
    <lineage>
        <taxon>Eukaryota</taxon>
        <taxon>Viridiplantae</taxon>
        <taxon>Streptophyta</taxon>
        <taxon>Embryophyta</taxon>
        <taxon>Tracheophyta</taxon>
        <taxon>Spermatophyta</taxon>
        <taxon>Magnoliopsida</taxon>
        <taxon>eudicotyledons</taxon>
        <taxon>Gunneridae</taxon>
        <taxon>Pentapetalae</taxon>
        <taxon>rosids</taxon>
        <taxon>malvids</taxon>
        <taxon>Brassicales</taxon>
        <taxon>Brassicaceae</taxon>
        <taxon>Brassiceae</taxon>
        <taxon>Brassica</taxon>
    </lineage>
</organism>
<gene>
    <name evidence="1" type="ORF">F2Q69_00027798</name>
</gene>
<comment type="caution">
    <text evidence="1">The sequence shown here is derived from an EMBL/GenBank/DDBJ whole genome shotgun (WGS) entry which is preliminary data.</text>
</comment>
<dbReference type="AlphaFoldDB" id="A0A8S9RYP7"/>
<evidence type="ECO:0000313" key="1">
    <source>
        <dbReference type="EMBL" id="KAF3586471.1"/>
    </source>
</evidence>
<dbReference type="Proteomes" id="UP000712600">
    <property type="component" value="Unassembled WGS sequence"/>
</dbReference>
<protein>
    <submittedName>
        <fullName evidence="1">Uncharacterized protein</fullName>
    </submittedName>
</protein>
<accession>A0A8S9RYP7</accession>
<name>A0A8S9RYP7_BRACR</name>
<evidence type="ECO:0000313" key="2">
    <source>
        <dbReference type="Proteomes" id="UP000712600"/>
    </source>
</evidence>
<dbReference type="EMBL" id="QGKX02000088">
    <property type="protein sequence ID" value="KAF3586471.1"/>
    <property type="molecule type" value="Genomic_DNA"/>
</dbReference>
<reference evidence="1" key="1">
    <citation type="submission" date="2019-12" db="EMBL/GenBank/DDBJ databases">
        <title>Genome sequencing and annotation of Brassica cretica.</title>
        <authorList>
            <person name="Studholme D.J."/>
            <person name="Sarris P."/>
        </authorList>
    </citation>
    <scope>NUCLEOTIDE SEQUENCE</scope>
    <source>
        <strain evidence="1">PFS-109/04</strain>
        <tissue evidence="1">Leaf</tissue>
    </source>
</reference>
<sequence>MHGFGLYPLIDVRDSSVATGPRWVGRYVVTDSLRIGRYIATDSLRIGRYVATDQEAWSVAT</sequence>